<keyword evidence="5" id="KW-1185">Reference proteome</keyword>
<keyword evidence="2" id="KW-0812">Transmembrane</keyword>
<name>A0A5C6AXG1_9BACT</name>
<feature type="transmembrane region" description="Helical" evidence="2">
    <location>
        <begin position="6"/>
        <end position="27"/>
    </location>
</feature>
<keyword evidence="2" id="KW-1133">Transmembrane helix</keyword>
<evidence type="ECO:0000256" key="1">
    <source>
        <dbReference type="SAM" id="MobiDB-lite"/>
    </source>
</evidence>
<feature type="transmembrane region" description="Helical" evidence="2">
    <location>
        <begin position="87"/>
        <end position="108"/>
    </location>
</feature>
<dbReference type="InterPro" id="IPR036291">
    <property type="entry name" value="NAD(P)-bd_dom_sf"/>
</dbReference>
<dbReference type="GO" id="GO:0006813">
    <property type="term" value="P:potassium ion transport"/>
    <property type="evidence" value="ECO:0007669"/>
    <property type="project" value="InterPro"/>
</dbReference>
<gene>
    <name evidence="4" type="ORF">Pla52n_27370</name>
</gene>
<dbReference type="EMBL" id="SJPN01000003">
    <property type="protein sequence ID" value="TWU04695.1"/>
    <property type="molecule type" value="Genomic_DNA"/>
</dbReference>
<dbReference type="OrthoDB" id="279435at2"/>
<feature type="region of interest" description="Disordered" evidence="1">
    <location>
        <begin position="631"/>
        <end position="656"/>
    </location>
</feature>
<dbReference type="Gene3D" id="3.40.50.720">
    <property type="entry name" value="NAD(P)-binding Rossmann-like Domain"/>
    <property type="match status" value="1"/>
</dbReference>
<feature type="compositionally biased region" description="Basic residues" evidence="1">
    <location>
        <begin position="643"/>
        <end position="655"/>
    </location>
</feature>
<organism evidence="4 5">
    <name type="scientific">Stieleria varia</name>
    <dbReference type="NCBI Taxonomy" id="2528005"/>
    <lineage>
        <taxon>Bacteria</taxon>
        <taxon>Pseudomonadati</taxon>
        <taxon>Planctomycetota</taxon>
        <taxon>Planctomycetia</taxon>
        <taxon>Pirellulales</taxon>
        <taxon>Pirellulaceae</taxon>
        <taxon>Stieleria</taxon>
    </lineage>
</organism>
<evidence type="ECO:0000313" key="5">
    <source>
        <dbReference type="Proteomes" id="UP000320176"/>
    </source>
</evidence>
<dbReference type="Proteomes" id="UP000320176">
    <property type="component" value="Unassembled WGS sequence"/>
</dbReference>
<proteinExistence type="predicted"/>
<keyword evidence="2" id="KW-0472">Membrane</keyword>
<feature type="domain" description="RCK N-terminal" evidence="3">
    <location>
        <begin position="124"/>
        <end position="210"/>
    </location>
</feature>
<feature type="transmembrane region" description="Helical" evidence="2">
    <location>
        <begin position="39"/>
        <end position="59"/>
    </location>
</feature>
<dbReference type="InterPro" id="IPR050721">
    <property type="entry name" value="Trk_Ktr_HKT_K-transport"/>
</dbReference>
<accession>A0A5C6AXG1</accession>
<dbReference type="Gene3D" id="6.20.350.10">
    <property type="match status" value="1"/>
</dbReference>
<sequence length="694" mass="78008">MTEGFDWILVILVIALVVFAVAQQHILRLRPWWRWYRRHVGLTTLLLAIAILFLGFISATDHSAVMTAVHTFKLNLQDVPKNSCGTLGLGCAVILWTVLLIELNFVLLSDAIQAGQLRWVRNHVIICGLGDVGMQLVRQLHHKKKIVVIEKDPHNTYLDDARELGALVLVRDATDDETMTMAHPDRAVELFGMTGSDNTNAAVVALATSIACKLDPAPKTDPNADPNTPRPRHRVLRCFAHMDNPELVEATSKLSYSSQNSRVEVEFFVPQELAATEMLIGPLADRLPRDLGNRTLHFVLFGFGQQGQSLALQIGELVHLENRKRSRVTIVHDDPKQRESFLSRYPAFAPDLSQRQPAGPKGWDLPALADQWDGPYDAPIHRRSPTSRPGVSFVCNAAFVEAGSELVCDDTIAGVEYLLDREDCLPILVVCTDDESHNANLTQRLRDTIEMLEKGPVASPWGDDKIPIFVSVTQHIALHHAIIESNKQASDGPYRCELIPWAKTDQVLCYNAIAASRQRELAIDINGSYSQKYGDEARSLWSELTYWERHTNLAAAGHAPFKGRVLGHRYDLSHSADAGATEKTKSGTWTELRRTRKQLEQVAEVEHNRWIAERLLTGWRYAPLPPLPPGLVEGSKEEDAAKSARKKATTQRKERHTIVHWKDLPKMEEDKDFDQQTAIEKFFHVQIVRIDPQE</sequence>
<dbReference type="RefSeq" id="WP_146520068.1">
    <property type="nucleotide sequence ID" value="NZ_CP151726.1"/>
</dbReference>
<reference evidence="4 5" key="1">
    <citation type="submission" date="2019-02" db="EMBL/GenBank/DDBJ databases">
        <title>Deep-cultivation of Planctomycetes and their phenomic and genomic characterization uncovers novel biology.</title>
        <authorList>
            <person name="Wiegand S."/>
            <person name="Jogler M."/>
            <person name="Boedeker C."/>
            <person name="Pinto D."/>
            <person name="Vollmers J."/>
            <person name="Rivas-Marin E."/>
            <person name="Kohn T."/>
            <person name="Peeters S.H."/>
            <person name="Heuer A."/>
            <person name="Rast P."/>
            <person name="Oberbeckmann S."/>
            <person name="Bunk B."/>
            <person name="Jeske O."/>
            <person name="Meyerdierks A."/>
            <person name="Storesund J.E."/>
            <person name="Kallscheuer N."/>
            <person name="Luecker S."/>
            <person name="Lage O.M."/>
            <person name="Pohl T."/>
            <person name="Merkel B.J."/>
            <person name="Hornburger P."/>
            <person name="Mueller R.-W."/>
            <person name="Bruemmer F."/>
            <person name="Labrenz M."/>
            <person name="Spormann A.M."/>
            <person name="Op Den Camp H."/>
            <person name="Overmann J."/>
            <person name="Amann R."/>
            <person name="Jetten M.S.M."/>
            <person name="Mascher T."/>
            <person name="Medema M.H."/>
            <person name="Devos D.P."/>
            <person name="Kaster A.-K."/>
            <person name="Ovreas L."/>
            <person name="Rohde M."/>
            <person name="Galperin M.Y."/>
            <person name="Jogler C."/>
        </authorList>
    </citation>
    <scope>NUCLEOTIDE SEQUENCE [LARGE SCALE GENOMIC DNA]</scope>
    <source>
        <strain evidence="4 5">Pla52n</strain>
    </source>
</reference>
<dbReference type="SUPFAM" id="SSF51735">
    <property type="entry name" value="NAD(P)-binding Rossmann-fold domains"/>
    <property type="match status" value="1"/>
</dbReference>
<dbReference type="Pfam" id="PF02254">
    <property type="entry name" value="TrkA_N"/>
    <property type="match status" value="1"/>
</dbReference>
<evidence type="ECO:0000256" key="2">
    <source>
        <dbReference type="SAM" id="Phobius"/>
    </source>
</evidence>
<evidence type="ECO:0000259" key="3">
    <source>
        <dbReference type="Pfam" id="PF02254"/>
    </source>
</evidence>
<protein>
    <submittedName>
        <fullName evidence="4">Potassium transporter peripheral membrane component</fullName>
    </submittedName>
</protein>
<evidence type="ECO:0000313" key="4">
    <source>
        <dbReference type="EMBL" id="TWU04695.1"/>
    </source>
</evidence>
<dbReference type="PANTHER" id="PTHR43833">
    <property type="entry name" value="POTASSIUM CHANNEL PROTEIN 2-RELATED-RELATED"/>
    <property type="match status" value="1"/>
</dbReference>
<dbReference type="PANTHER" id="PTHR43833:SF11">
    <property type="entry name" value="VOLTAGE-GATED POTASSIUM CHANNEL KCH"/>
    <property type="match status" value="1"/>
</dbReference>
<dbReference type="AlphaFoldDB" id="A0A5C6AXG1"/>
<dbReference type="InterPro" id="IPR003148">
    <property type="entry name" value="RCK_N"/>
</dbReference>
<comment type="caution">
    <text evidence="4">The sequence shown here is derived from an EMBL/GenBank/DDBJ whole genome shotgun (WGS) entry which is preliminary data.</text>
</comment>